<gene>
    <name evidence="1" type="ORF">FCM35_KLT07276</name>
</gene>
<dbReference type="Proteomes" id="UP000623129">
    <property type="component" value="Unassembled WGS sequence"/>
</dbReference>
<accession>A0A833QYG5</accession>
<dbReference type="AlphaFoldDB" id="A0A833QYG5"/>
<reference evidence="1" key="1">
    <citation type="submission" date="2020-01" db="EMBL/GenBank/DDBJ databases">
        <title>Genome sequence of Kobresia littledalei, the first chromosome-level genome in the family Cyperaceae.</title>
        <authorList>
            <person name="Qu G."/>
        </authorList>
    </citation>
    <scope>NUCLEOTIDE SEQUENCE</scope>
    <source>
        <strain evidence="1">C.B.Clarke</strain>
        <tissue evidence="1">Leaf</tissue>
    </source>
</reference>
<name>A0A833QYG5_9POAL</name>
<proteinExistence type="predicted"/>
<organism evidence="1 2">
    <name type="scientific">Carex littledalei</name>
    <dbReference type="NCBI Taxonomy" id="544730"/>
    <lineage>
        <taxon>Eukaryota</taxon>
        <taxon>Viridiplantae</taxon>
        <taxon>Streptophyta</taxon>
        <taxon>Embryophyta</taxon>
        <taxon>Tracheophyta</taxon>
        <taxon>Spermatophyta</taxon>
        <taxon>Magnoliopsida</taxon>
        <taxon>Liliopsida</taxon>
        <taxon>Poales</taxon>
        <taxon>Cyperaceae</taxon>
        <taxon>Cyperoideae</taxon>
        <taxon>Cariceae</taxon>
        <taxon>Carex</taxon>
        <taxon>Carex subgen. Euthyceras</taxon>
    </lineage>
</organism>
<protein>
    <submittedName>
        <fullName evidence="1">Uncharacterized protein</fullName>
    </submittedName>
</protein>
<dbReference type="EMBL" id="SWLB01000017">
    <property type="protein sequence ID" value="KAF3327158.1"/>
    <property type="molecule type" value="Genomic_DNA"/>
</dbReference>
<evidence type="ECO:0000313" key="2">
    <source>
        <dbReference type="Proteomes" id="UP000623129"/>
    </source>
</evidence>
<comment type="caution">
    <text evidence="1">The sequence shown here is derived from an EMBL/GenBank/DDBJ whole genome shotgun (WGS) entry which is preliminary data.</text>
</comment>
<keyword evidence="2" id="KW-1185">Reference proteome</keyword>
<evidence type="ECO:0000313" key="1">
    <source>
        <dbReference type="EMBL" id="KAF3327158.1"/>
    </source>
</evidence>
<sequence length="101" mass="11936">MTSHIKQSPVGNVATGDLRRRRVRNYHLRVLWCDWGMQPRPHKARPFADIEVNFLRQRRPEKEPQSLSLIYDNGECSIDLLLDPKREDVWSSEMIEPKLPN</sequence>